<gene>
    <name evidence="3" type="ORF">CC1G_05729</name>
</gene>
<feature type="compositionally biased region" description="Low complexity" evidence="1">
    <location>
        <begin position="256"/>
        <end position="266"/>
    </location>
</feature>
<feature type="compositionally biased region" description="Basic and acidic residues" evidence="1">
    <location>
        <begin position="303"/>
        <end position="316"/>
    </location>
</feature>
<reference evidence="3 4" key="1">
    <citation type="journal article" date="2010" name="Proc. Natl. Acad. Sci. U.S.A.">
        <title>Insights into evolution of multicellular fungi from the assembled chromosomes of the mushroom Coprinopsis cinerea (Coprinus cinereus).</title>
        <authorList>
            <person name="Stajich J.E."/>
            <person name="Wilke S.K."/>
            <person name="Ahren D."/>
            <person name="Au C.H."/>
            <person name="Birren B.W."/>
            <person name="Borodovsky M."/>
            <person name="Burns C."/>
            <person name="Canback B."/>
            <person name="Casselton L.A."/>
            <person name="Cheng C.K."/>
            <person name="Deng J."/>
            <person name="Dietrich F.S."/>
            <person name="Fargo D.C."/>
            <person name="Farman M.L."/>
            <person name="Gathman A.C."/>
            <person name="Goldberg J."/>
            <person name="Guigo R."/>
            <person name="Hoegger P.J."/>
            <person name="Hooker J.B."/>
            <person name="Huggins A."/>
            <person name="James T.Y."/>
            <person name="Kamada T."/>
            <person name="Kilaru S."/>
            <person name="Kodira C."/>
            <person name="Kues U."/>
            <person name="Kupfer D."/>
            <person name="Kwan H.S."/>
            <person name="Lomsadze A."/>
            <person name="Li W."/>
            <person name="Lilly W.W."/>
            <person name="Ma L.J."/>
            <person name="Mackey A.J."/>
            <person name="Manning G."/>
            <person name="Martin F."/>
            <person name="Muraguchi H."/>
            <person name="Natvig D.O."/>
            <person name="Palmerini H."/>
            <person name="Ramesh M.A."/>
            <person name="Rehmeyer C.J."/>
            <person name="Roe B.A."/>
            <person name="Shenoy N."/>
            <person name="Stanke M."/>
            <person name="Ter-Hovhannisyan V."/>
            <person name="Tunlid A."/>
            <person name="Velagapudi R."/>
            <person name="Vision T.J."/>
            <person name="Zeng Q."/>
            <person name="Zolan M.E."/>
            <person name="Pukkila P.J."/>
        </authorList>
    </citation>
    <scope>NUCLEOTIDE SEQUENCE [LARGE SCALE GENOMIC DNA]</scope>
    <source>
        <strain evidence="4">Okayama-7 / 130 / ATCC MYA-4618 / FGSC 9003</strain>
    </source>
</reference>
<dbReference type="OMA" id="QMDWIGD"/>
<accession>A8NA02</accession>
<sequence>MNDMIHASIDLPPTKRRRGLAGSIVSTAWSAALIGTAVGLTVYKLWRNRGAQDESGHVEDSKIDEMVVENERTPEPSSPPPPYNQEWTAIDYPQQQQHLLTPRGREKARQRVIPRSARKPRRERLTVPRKSATTGRSSASSSRPPIPPEFDFESPRKRGRSSYGANAEEEEPHDQADDPDDKMDWIGGKLAQLIEEGKKALGKEVVVMSDAKEDEVDDGSGAWVSDEEDRGRLKRRGSTRSRRSMTFTNGHGVYPSTSSAVSSSSSGNLLAPPTAPTTPRKTHSRGFSHDGMGSPALSVSAAAHEEPSNWESPEIREMMERARAKYASRAGR</sequence>
<dbReference type="AlphaFoldDB" id="A8NA02"/>
<dbReference type="GeneID" id="6008132"/>
<comment type="caution">
    <text evidence="3">The sequence shown here is derived from an EMBL/GenBank/DDBJ whole genome shotgun (WGS) entry which is preliminary data.</text>
</comment>
<feature type="compositionally biased region" description="Basic residues" evidence="1">
    <location>
        <begin position="110"/>
        <end position="122"/>
    </location>
</feature>
<feature type="compositionally biased region" description="Acidic residues" evidence="1">
    <location>
        <begin position="167"/>
        <end position="181"/>
    </location>
</feature>
<organism evidence="3 4">
    <name type="scientific">Coprinopsis cinerea (strain Okayama-7 / 130 / ATCC MYA-4618 / FGSC 9003)</name>
    <name type="common">Inky cap fungus</name>
    <name type="synonym">Hormographiella aspergillata</name>
    <dbReference type="NCBI Taxonomy" id="240176"/>
    <lineage>
        <taxon>Eukaryota</taxon>
        <taxon>Fungi</taxon>
        <taxon>Dikarya</taxon>
        <taxon>Basidiomycota</taxon>
        <taxon>Agaricomycotina</taxon>
        <taxon>Agaricomycetes</taxon>
        <taxon>Agaricomycetidae</taxon>
        <taxon>Agaricales</taxon>
        <taxon>Agaricineae</taxon>
        <taxon>Psathyrellaceae</taxon>
        <taxon>Coprinopsis</taxon>
    </lineage>
</organism>
<evidence type="ECO:0000256" key="1">
    <source>
        <dbReference type="SAM" id="MobiDB-lite"/>
    </source>
</evidence>
<keyword evidence="4" id="KW-1185">Reference proteome</keyword>
<keyword evidence="2" id="KW-0812">Transmembrane</keyword>
<feature type="compositionally biased region" description="Basic residues" evidence="1">
    <location>
        <begin position="232"/>
        <end position="243"/>
    </location>
</feature>
<evidence type="ECO:0000313" key="3">
    <source>
        <dbReference type="EMBL" id="EAU90191.1"/>
    </source>
</evidence>
<dbReference type="EMBL" id="AACS02000007">
    <property type="protein sequence ID" value="EAU90191.1"/>
    <property type="molecule type" value="Genomic_DNA"/>
</dbReference>
<feature type="region of interest" description="Disordered" evidence="1">
    <location>
        <begin position="68"/>
        <end position="185"/>
    </location>
</feature>
<name>A8NA02_COPC7</name>
<dbReference type="KEGG" id="cci:CC1G_05729"/>
<feature type="transmembrane region" description="Helical" evidence="2">
    <location>
        <begin position="20"/>
        <end position="43"/>
    </location>
</feature>
<proteinExistence type="predicted"/>
<keyword evidence="2" id="KW-0472">Membrane</keyword>
<dbReference type="OrthoDB" id="2507743at2759"/>
<dbReference type="RefSeq" id="XP_001831658.1">
    <property type="nucleotide sequence ID" value="XM_001831606.1"/>
</dbReference>
<evidence type="ECO:0000313" key="4">
    <source>
        <dbReference type="Proteomes" id="UP000001861"/>
    </source>
</evidence>
<protein>
    <submittedName>
        <fullName evidence="3">Uncharacterized protein</fullName>
    </submittedName>
</protein>
<dbReference type="InParanoid" id="A8NA02"/>
<feature type="compositionally biased region" description="Low complexity" evidence="1">
    <location>
        <begin position="131"/>
        <end position="143"/>
    </location>
</feature>
<dbReference type="Proteomes" id="UP000001861">
    <property type="component" value="Unassembled WGS sequence"/>
</dbReference>
<dbReference type="VEuPathDB" id="FungiDB:CC1G_05729"/>
<feature type="region of interest" description="Disordered" evidence="1">
    <location>
        <begin position="210"/>
        <end position="316"/>
    </location>
</feature>
<evidence type="ECO:0000256" key="2">
    <source>
        <dbReference type="SAM" id="Phobius"/>
    </source>
</evidence>
<dbReference type="eggNOG" id="ENOG502SKXX">
    <property type="taxonomic scope" value="Eukaryota"/>
</dbReference>
<keyword evidence="2" id="KW-1133">Transmembrane helix</keyword>